<keyword evidence="5" id="KW-1185">Reference proteome</keyword>
<feature type="region of interest" description="Disordered" evidence="3">
    <location>
        <begin position="1"/>
        <end position="64"/>
    </location>
</feature>
<dbReference type="Proteomes" id="UP001241605">
    <property type="component" value="Chromosome"/>
</dbReference>
<feature type="compositionally biased region" description="Basic residues" evidence="3">
    <location>
        <begin position="1"/>
        <end position="11"/>
    </location>
</feature>
<dbReference type="RefSeq" id="WP_282299220.1">
    <property type="nucleotide sequence ID" value="NZ_CP124616.1"/>
</dbReference>
<accession>A0ABY8QF04</accession>
<keyword evidence="2 4" id="KW-0238">DNA-binding</keyword>
<dbReference type="InterPro" id="IPR000119">
    <property type="entry name" value="Hist_DNA-bd"/>
</dbReference>
<dbReference type="EMBL" id="CP124616">
    <property type="protein sequence ID" value="WGW02588.1"/>
    <property type="molecule type" value="Genomic_DNA"/>
</dbReference>
<evidence type="ECO:0000256" key="1">
    <source>
        <dbReference type="ARBA" id="ARBA00010529"/>
    </source>
</evidence>
<gene>
    <name evidence="4" type="ORF">QF118_11600</name>
</gene>
<sequence length="145" mass="15168">MTAQTKTRKARGAAATPDKGADKPRKPAPIAAEFSPDAASLDMASPKPAKTAAAGPDADQPTVEMKKKELIDLVVERSGVKKRDAKPAIEAALAILGQALAEGRPLNLKPLGKVKVANIKPKDNALVLNVRVRQSTEGENSENAS</sequence>
<evidence type="ECO:0000256" key="2">
    <source>
        <dbReference type="ARBA" id="ARBA00023125"/>
    </source>
</evidence>
<proteinExistence type="inferred from homology"/>
<protein>
    <submittedName>
        <fullName evidence="4">HU family DNA-binding protein</fullName>
    </submittedName>
</protein>
<evidence type="ECO:0000313" key="4">
    <source>
        <dbReference type="EMBL" id="WGW02588.1"/>
    </source>
</evidence>
<comment type="similarity">
    <text evidence="1">Belongs to the bacterial histone-like protein family.</text>
</comment>
<dbReference type="Gene3D" id="4.10.520.10">
    <property type="entry name" value="IHF-like DNA-binding proteins"/>
    <property type="match status" value="1"/>
</dbReference>
<name>A0ABY8QF04_9RHOB</name>
<evidence type="ECO:0000313" key="5">
    <source>
        <dbReference type="Proteomes" id="UP001241605"/>
    </source>
</evidence>
<dbReference type="GO" id="GO:0003677">
    <property type="term" value="F:DNA binding"/>
    <property type="evidence" value="ECO:0007669"/>
    <property type="project" value="UniProtKB-KW"/>
</dbReference>
<reference evidence="4 5" key="1">
    <citation type="submission" date="2023-05" db="EMBL/GenBank/DDBJ databases">
        <title>YMD87, complete Genome.</title>
        <authorList>
            <person name="Zhang J."/>
            <person name="Xu X."/>
        </authorList>
    </citation>
    <scope>NUCLEOTIDE SEQUENCE [LARGE SCALE GENOMIC DNA]</scope>
    <source>
        <strain evidence="4 5">YMD87</strain>
    </source>
</reference>
<organism evidence="4 5">
    <name type="scientific">Tropicibacter oceani</name>
    <dbReference type="NCBI Taxonomy" id="3058420"/>
    <lineage>
        <taxon>Bacteria</taxon>
        <taxon>Pseudomonadati</taxon>
        <taxon>Pseudomonadota</taxon>
        <taxon>Alphaproteobacteria</taxon>
        <taxon>Rhodobacterales</taxon>
        <taxon>Roseobacteraceae</taxon>
        <taxon>Tropicibacter</taxon>
    </lineage>
</organism>
<evidence type="ECO:0000256" key="3">
    <source>
        <dbReference type="SAM" id="MobiDB-lite"/>
    </source>
</evidence>
<dbReference type="Pfam" id="PF00216">
    <property type="entry name" value="Bac_DNA_binding"/>
    <property type="match status" value="1"/>
</dbReference>
<dbReference type="InterPro" id="IPR010992">
    <property type="entry name" value="IHF-like_DNA-bd_dom_sf"/>
</dbReference>
<dbReference type="SUPFAM" id="SSF47729">
    <property type="entry name" value="IHF-like DNA-binding proteins"/>
    <property type="match status" value="1"/>
</dbReference>